<protein>
    <recommendedName>
        <fullName evidence="3">F-box domain-containing protein</fullName>
    </recommendedName>
</protein>
<keyword evidence="2" id="KW-1185">Reference proteome</keyword>
<name>A0ABR2WAL6_9FUNG</name>
<comment type="caution">
    <text evidence="1">The sequence shown here is derived from an EMBL/GenBank/DDBJ whole genome shotgun (WGS) entry which is preliminary data.</text>
</comment>
<evidence type="ECO:0000313" key="2">
    <source>
        <dbReference type="Proteomes" id="UP001479436"/>
    </source>
</evidence>
<dbReference type="Proteomes" id="UP001479436">
    <property type="component" value="Unassembled WGS sequence"/>
</dbReference>
<dbReference type="PANTHER" id="PTHR13318:SF95">
    <property type="entry name" value="F-BOX PROTEIN YLR352W"/>
    <property type="match status" value="1"/>
</dbReference>
<sequence length="507" mass="58397">MRLELPFDCLPIILRWLDDDYATLYNACLVSRGWSLIGVSHLYKDPWSLIPQNSPYNQESKLRIAMLLRTHLSCTDLNGFNTEEKLRLSKIDTICIPPVDYLTKIVMFLQRLVTQIGSEESIDSLAATRYSCYNHQRPLYSYLSLARTVNLVRLQESLRVINATSKPAWCNNYTMEEALLDQKITQKLWEIFRNRNLETIRKLVWRGMVPLKDIFLDTKLSGLQELELLWRYDPTNSPCTQDIHLKTICQSPRNFQKISLHLDPWVEKIEDSDIATLIAAQEAGSLKSLHIEGAHTPLTETIDALLTHHQHSLREFHIIDYIPSRNGFEKIGQFSNLRSLKFYDCFNLSDKEFLTIFQACKNLQELHLCKLPYVSCSSVRKIIEVSGSNLRKLVINQVGNETIDSETVHSMTRFANNLKHLDIRKMIFPAGEICDFIKSSPQLEYIALGEPIANTPSCGDFVVQTVVQNCSKLKHLYVFDLVITEKALSHITENFIMRRVTLPVFVS</sequence>
<dbReference type="PANTHER" id="PTHR13318">
    <property type="entry name" value="PARTNER OF PAIRED, ISOFORM B-RELATED"/>
    <property type="match status" value="1"/>
</dbReference>
<accession>A0ABR2WAL6</accession>
<dbReference type="Gene3D" id="3.80.10.10">
    <property type="entry name" value="Ribonuclease Inhibitor"/>
    <property type="match status" value="1"/>
</dbReference>
<reference evidence="1 2" key="1">
    <citation type="submission" date="2023-04" db="EMBL/GenBank/DDBJ databases">
        <title>Genome of Basidiobolus ranarum AG-B5.</title>
        <authorList>
            <person name="Stajich J.E."/>
            <person name="Carter-House D."/>
            <person name="Gryganskyi A."/>
        </authorList>
    </citation>
    <scope>NUCLEOTIDE SEQUENCE [LARGE SCALE GENOMIC DNA]</scope>
    <source>
        <strain evidence="1 2">AG-B5</strain>
    </source>
</reference>
<evidence type="ECO:0000313" key="1">
    <source>
        <dbReference type="EMBL" id="KAK9728703.1"/>
    </source>
</evidence>
<gene>
    <name evidence="1" type="ORF">K7432_000849</name>
</gene>
<evidence type="ECO:0008006" key="3">
    <source>
        <dbReference type="Google" id="ProtNLM"/>
    </source>
</evidence>
<dbReference type="SUPFAM" id="SSF52047">
    <property type="entry name" value="RNI-like"/>
    <property type="match status" value="1"/>
</dbReference>
<dbReference type="InterPro" id="IPR006553">
    <property type="entry name" value="Leu-rich_rpt_Cys-con_subtyp"/>
</dbReference>
<organism evidence="1 2">
    <name type="scientific">Basidiobolus ranarum</name>
    <dbReference type="NCBI Taxonomy" id="34480"/>
    <lineage>
        <taxon>Eukaryota</taxon>
        <taxon>Fungi</taxon>
        <taxon>Fungi incertae sedis</taxon>
        <taxon>Zoopagomycota</taxon>
        <taxon>Entomophthoromycotina</taxon>
        <taxon>Basidiobolomycetes</taxon>
        <taxon>Basidiobolales</taxon>
        <taxon>Basidiobolaceae</taxon>
        <taxon>Basidiobolus</taxon>
    </lineage>
</organism>
<dbReference type="SMART" id="SM00367">
    <property type="entry name" value="LRR_CC"/>
    <property type="match status" value="3"/>
</dbReference>
<dbReference type="EMBL" id="JASJQH010006892">
    <property type="protein sequence ID" value="KAK9728703.1"/>
    <property type="molecule type" value="Genomic_DNA"/>
</dbReference>
<dbReference type="InterPro" id="IPR032675">
    <property type="entry name" value="LRR_dom_sf"/>
</dbReference>
<proteinExistence type="predicted"/>